<name>A0A9N9HBK7_9GLOM</name>
<evidence type="ECO:0000313" key="2">
    <source>
        <dbReference type="Proteomes" id="UP000789831"/>
    </source>
</evidence>
<gene>
    <name evidence="1" type="ORF">AGERDE_LOCUS11915</name>
</gene>
<dbReference type="Proteomes" id="UP000789831">
    <property type="component" value="Unassembled WGS sequence"/>
</dbReference>
<reference evidence="1" key="1">
    <citation type="submission" date="2021-06" db="EMBL/GenBank/DDBJ databases">
        <authorList>
            <person name="Kallberg Y."/>
            <person name="Tangrot J."/>
            <person name="Rosling A."/>
        </authorList>
    </citation>
    <scope>NUCLEOTIDE SEQUENCE</scope>
    <source>
        <strain evidence="1">MT106</strain>
    </source>
</reference>
<dbReference type="AlphaFoldDB" id="A0A9N9HBK7"/>
<accession>A0A9N9HBK7</accession>
<proteinExistence type="predicted"/>
<organism evidence="1 2">
    <name type="scientific">Ambispora gerdemannii</name>
    <dbReference type="NCBI Taxonomy" id="144530"/>
    <lineage>
        <taxon>Eukaryota</taxon>
        <taxon>Fungi</taxon>
        <taxon>Fungi incertae sedis</taxon>
        <taxon>Mucoromycota</taxon>
        <taxon>Glomeromycotina</taxon>
        <taxon>Glomeromycetes</taxon>
        <taxon>Archaeosporales</taxon>
        <taxon>Ambisporaceae</taxon>
        <taxon>Ambispora</taxon>
    </lineage>
</organism>
<evidence type="ECO:0000313" key="1">
    <source>
        <dbReference type="EMBL" id="CAG8663146.1"/>
    </source>
</evidence>
<feature type="non-terminal residue" evidence="1">
    <location>
        <position position="1"/>
    </location>
</feature>
<comment type="caution">
    <text evidence="1">The sequence shown here is derived from an EMBL/GenBank/DDBJ whole genome shotgun (WGS) entry which is preliminary data.</text>
</comment>
<keyword evidence="2" id="KW-1185">Reference proteome</keyword>
<sequence length="234" mass="26306">MVLNKSLASPSRLIVPVSKTNQLLPSPKRKMLKTERLMKSSLTSLIRTQQISQTCQNKAVTSSRYFARIPEVQRSVHILYRSAKLALYRCYGMSSCVINTSHQLRAAPSKTRHNIKNKFPSLSEFKGQTERIALNGNLPNKPLIFYYKLHPNATTDECYDALKKDLDILLPIFDGKSNTGLKLASFRAKLQQPAVNVLLYLPSFVLGVEYTLSVIKQQNPSRMTFAGEGACLVE</sequence>
<protein>
    <submittedName>
        <fullName evidence="1">489_t:CDS:1</fullName>
    </submittedName>
</protein>
<dbReference type="EMBL" id="CAJVPL010006231">
    <property type="protein sequence ID" value="CAG8663146.1"/>
    <property type="molecule type" value="Genomic_DNA"/>
</dbReference>